<reference evidence="1" key="2">
    <citation type="submission" date="2021-09" db="EMBL/GenBank/DDBJ databases">
        <authorList>
            <person name="Gilroy R."/>
        </authorList>
    </citation>
    <scope>NUCLEOTIDE SEQUENCE</scope>
    <source>
        <strain evidence="1">CHK173-2119</strain>
    </source>
</reference>
<comment type="caution">
    <text evidence="1">The sequence shown here is derived from an EMBL/GenBank/DDBJ whole genome shotgun (WGS) entry which is preliminary data.</text>
</comment>
<accession>A0A921B2B6</accession>
<name>A0A921B2B6_9LACO</name>
<evidence type="ECO:0000313" key="2">
    <source>
        <dbReference type="Proteomes" id="UP000774947"/>
    </source>
</evidence>
<proteinExistence type="predicted"/>
<sequence>MDYEEYQTKVIMLDNTIRNITSKMIDTIHQDIIKNKELLSKLIVDTDFDFISLDDHLLDRKTDQLAIELFRYGQEVIYYSALESDIVYFQNTSYDVEVSQLVSDELLVKMFETKNVFKKIHHVTGISGILEKNLAFKRAIIKDLSH</sequence>
<dbReference type="Proteomes" id="UP000774947">
    <property type="component" value="Unassembled WGS sequence"/>
</dbReference>
<dbReference type="EMBL" id="DYXY01000013">
    <property type="protein sequence ID" value="HJE14571.1"/>
    <property type="molecule type" value="Genomic_DNA"/>
</dbReference>
<protein>
    <submittedName>
        <fullName evidence="1">Uncharacterized protein</fullName>
    </submittedName>
</protein>
<dbReference type="AlphaFoldDB" id="A0A921B2B6"/>
<organism evidence="1 2">
    <name type="scientific">Lapidilactobacillus dextrinicus</name>
    <dbReference type="NCBI Taxonomy" id="51664"/>
    <lineage>
        <taxon>Bacteria</taxon>
        <taxon>Bacillati</taxon>
        <taxon>Bacillota</taxon>
        <taxon>Bacilli</taxon>
        <taxon>Lactobacillales</taxon>
        <taxon>Lactobacillaceae</taxon>
        <taxon>Lapidilactobacillus</taxon>
    </lineage>
</organism>
<gene>
    <name evidence="1" type="ORF">K8W17_00635</name>
</gene>
<evidence type="ECO:0000313" key="1">
    <source>
        <dbReference type="EMBL" id="HJE14571.1"/>
    </source>
</evidence>
<reference evidence="1" key="1">
    <citation type="journal article" date="2021" name="PeerJ">
        <title>Extensive microbial diversity within the chicken gut microbiome revealed by metagenomics and culture.</title>
        <authorList>
            <person name="Gilroy R."/>
            <person name="Ravi A."/>
            <person name="Getino M."/>
            <person name="Pursley I."/>
            <person name="Horton D.L."/>
            <person name="Alikhan N.F."/>
            <person name="Baker D."/>
            <person name="Gharbi K."/>
            <person name="Hall N."/>
            <person name="Watson M."/>
            <person name="Adriaenssens E.M."/>
            <person name="Foster-Nyarko E."/>
            <person name="Jarju S."/>
            <person name="Secka A."/>
            <person name="Antonio M."/>
            <person name="Oren A."/>
            <person name="Chaudhuri R.R."/>
            <person name="La Ragione R."/>
            <person name="Hildebrand F."/>
            <person name="Pallen M.J."/>
        </authorList>
    </citation>
    <scope>NUCLEOTIDE SEQUENCE</scope>
    <source>
        <strain evidence="1">CHK173-2119</strain>
    </source>
</reference>